<organism evidence="1 2">
    <name type="scientific">Paraglomus occultum</name>
    <dbReference type="NCBI Taxonomy" id="144539"/>
    <lineage>
        <taxon>Eukaryota</taxon>
        <taxon>Fungi</taxon>
        <taxon>Fungi incertae sedis</taxon>
        <taxon>Mucoromycota</taxon>
        <taxon>Glomeromycotina</taxon>
        <taxon>Glomeromycetes</taxon>
        <taxon>Paraglomerales</taxon>
        <taxon>Paraglomeraceae</taxon>
        <taxon>Paraglomus</taxon>
    </lineage>
</organism>
<comment type="caution">
    <text evidence="1">The sequence shown here is derived from an EMBL/GenBank/DDBJ whole genome shotgun (WGS) entry which is preliminary data.</text>
</comment>
<proteinExistence type="predicted"/>
<reference evidence="1" key="1">
    <citation type="submission" date="2021-06" db="EMBL/GenBank/DDBJ databases">
        <authorList>
            <person name="Kallberg Y."/>
            <person name="Tangrot J."/>
            <person name="Rosling A."/>
        </authorList>
    </citation>
    <scope>NUCLEOTIDE SEQUENCE</scope>
    <source>
        <strain evidence="1">IA702</strain>
    </source>
</reference>
<sequence length="139" mass="14983">AIKQSLIPLVTENCHPRQSVAIHPLQQSSAELIPGIKKNCASTTKLSHPGAWGAEQHGSLHSVFVSVHFLVSTQSPSPKPLPALQLFFMRISLSQSQVRTGVGKAVQEVETVVVVVCVIVVVEHFRASAMILDASNTDR</sequence>
<evidence type="ECO:0000313" key="1">
    <source>
        <dbReference type="EMBL" id="CAG8618354.1"/>
    </source>
</evidence>
<feature type="non-terminal residue" evidence="1">
    <location>
        <position position="1"/>
    </location>
</feature>
<name>A0A9N9CXM4_9GLOM</name>
<gene>
    <name evidence="1" type="ORF">POCULU_LOCUS8296</name>
</gene>
<keyword evidence="2" id="KW-1185">Reference proteome</keyword>
<dbReference type="Proteomes" id="UP000789572">
    <property type="component" value="Unassembled WGS sequence"/>
</dbReference>
<accession>A0A9N9CXM4</accession>
<evidence type="ECO:0000313" key="2">
    <source>
        <dbReference type="Proteomes" id="UP000789572"/>
    </source>
</evidence>
<dbReference type="EMBL" id="CAJVPJ010002316">
    <property type="protein sequence ID" value="CAG8618354.1"/>
    <property type="molecule type" value="Genomic_DNA"/>
</dbReference>
<protein>
    <submittedName>
        <fullName evidence="1">6987_t:CDS:1</fullName>
    </submittedName>
</protein>
<dbReference type="AlphaFoldDB" id="A0A9N9CXM4"/>